<evidence type="ECO:0000313" key="1">
    <source>
        <dbReference type="EMBL" id="MCI94711.1"/>
    </source>
</evidence>
<sequence>MASKIPQLQSKMTQASAAAANHGASYYKL</sequence>
<evidence type="ECO:0000313" key="2">
    <source>
        <dbReference type="Proteomes" id="UP000265520"/>
    </source>
</evidence>
<organism evidence="1 2">
    <name type="scientific">Trifolium medium</name>
    <dbReference type="NCBI Taxonomy" id="97028"/>
    <lineage>
        <taxon>Eukaryota</taxon>
        <taxon>Viridiplantae</taxon>
        <taxon>Streptophyta</taxon>
        <taxon>Embryophyta</taxon>
        <taxon>Tracheophyta</taxon>
        <taxon>Spermatophyta</taxon>
        <taxon>Magnoliopsida</taxon>
        <taxon>eudicotyledons</taxon>
        <taxon>Gunneridae</taxon>
        <taxon>Pentapetalae</taxon>
        <taxon>rosids</taxon>
        <taxon>fabids</taxon>
        <taxon>Fabales</taxon>
        <taxon>Fabaceae</taxon>
        <taxon>Papilionoideae</taxon>
        <taxon>50 kb inversion clade</taxon>
        <taxon>NPAAA clade</taxon>
        <taxon>Hologalegina</taxon>
        <taxon>IRL clade</taxon>
        <taxon>Trifolieae</taxon>
        <taxon>Trifolium</taxon>
    </lineage>
</organism>
<dbReference type="AlphaFoldDB" id="A0A392W6B9"/>
<reference evidence="1 2" key="1">
    <citation type="journal article" date="2018" name="Front. Plant Sci.">
        <title>Red Clover (Trifolium pratense) and Zigzag Clover (T. medium) - A Picture of Genomic Similarities and Differences.</title>
        <authorList>
            <person name="Dluhosova J."/>
            <person name="Istvanek J."/>
            <person name="Nedelnik J."/>
            <person name="Repkova J."/>
        </authorList>
    </citation>
    <scope>NUCLEOTIDE SEQUENCE [LARGE SCALE GENOMIC DNA]</scope>
    <source>
        <strain evidence="2">cv. 10/8</strain>
        <tissue evidence="1">Leaf</tissue>
    </source>
</reference>
<protein>
    <submittedName>
        <fullName evidence="1">Uncharacterized protein</fullName>
    </submittedName>
</protein>
<feature type="non-terminal residue" evidence="1">
    <location>
        <position position="29"/>
    </location>
</feature>
<dbReference type="Proteomes" id="UP000265520">
    <property type="component" value="Unassembled WGS sequence"/>
</dbReference>
<accession>A0A392W6B9</accession>
<comment type="caution">
    <text evidence="1">The sequence shown here is derived from an EMBL/GenBank/DDBJ whole genome shotgun (WGS) entry which is preliminary data.</text>
</comment>
<keyword evidence="2" id="KW-1185">Reference proteome</keyword>
<dbReference type="EMBL" id="LXQA011364127">
    <property type="protein sequence ID" value="MCI94711.1"/>
    <property type="molecule type" value="Genomic_DNA"/>
</dbReference>
<name>A0A392W6B9_9FABA</name>
<proteinExistence type="predicted"/>